<evidence type="ECO:0000313" key="15">
    <source>
        <dbReference type="EMBL" id="RZO26320.1"/>
    </source>
</evidence>
<dbReference type="Pfam" id="PF02386">
    <property type="entry name" value="TrkH"/>
    <property type="match status" value="1"/>
</dbReference>
<feature type="binding site" evidence="13">
    <location>
        <position position="217"/>
    </location>
    <ligand>
        <name>K(+)</name>
        <dbReference type="ChEBI" id="CHEBI:29103"/>
    </ligand>
</feature>
<feature type="transmembrane region" description="Helical" evidence="14">
    <location>
        <begin position="36"/>
        <end position="57"/>
    </location>
</feature>
<dbReference type="PANTHER" id="PTHR32024:SF2">
    <property type="entry name" value="TRK SYSTEM POTASSIUM UPTAKE PROTEIN TRKG-RELATED"/>
    <property type="match status" value="1"/>
</dbReference>
<evidence type="ECO:0000256" key="14">
    <source>
        <dbReference type="SAM" id="Phobius"/>
    </source>
</evidence>
<feature type="binding site" evidence="13">
    <location>
        <position position="109"/>
    </location>
    <ligand>
        <name>K(+)</name>
        <dbReference type="ChEBI" id="CHEBI:29103"/>
    </ligand>
</feature>
<evidence type="ECO:0000256" key="7">
    <source>
        <dbReference type="ARBA" id="ARBA00022692"/>
    </source>
</evidence>
<evidence type="ECO:0000256" key="9">
    <source>
        <dbReference type="ARBA" id="ARBA00022989"/>
    </source>
</evidence>
<feature type="binding site" evidence="13">
    <location>
        <position position="431"/>
    </location>
    <ligand>
        <name>K(+)</name>
        <dbReference type="ChEBI" id="CHEBI:29103"/>
    </ligand>
</feature>
<evidence type="ECO:0000256" key="4">
    <source>
        <dbReference type="ARBA" id="ARBA00022475"/>
    </source>
</evidence>
<feature type="transmembrane region" description="Helical" evidence="14">
    <location>
        <begin position="453"/>
        <end position="476"/>
    </location>
</feature>
<evidence type="ECO:0000256" key="1">
    <source>
        <dbReference type="ARBA" id="ARBA00004429"/>
    </source>
</evidence>
<dbReference type="PIRSF" id="PIRSF006247">
    <property type="entry name" value="TrkH"/>
    <property type="match status" value="1"/>
</dbReference>
<dbReference type="InterPro" id="IPR003445">
    <property type="entry name" value="Cat_transpt"/>
</dbReference>
<keyword evidence="5 12" id="KW-0997">Cell inner membrane</keyword>
<dbReference type="PANTHER" id="PTHR32024">
    <property type="entry name" value="TRK SYSTEM POTASSIUM UPTAKE PROTEIN TRKG-RELATED"/>
    <property type="match status" value="1"/>
</dbReference>
<evidence type="ECO:0000256" key="12">
    <source>
        <dbReference type="PIRNR" id="PIRNR006247"/>
    </source>
</evidence>
<comment type="similarity">
    <text evidence="2 12">Belongs to the TrkH potassium transport family.</text>
</comment>
<feature type="transmembrane region" description="Helical" evidence="14">
    <location>
        <begin position="235"/>
        <end position="258"/>
    </location>
</feature>
<keyword evidence="4 12" id="KW-1003">Cell membrane</keyword>
<evidence type="ECO:0000256" key="6">
    <source>
        <dbReference type="ARBA" id="ARBA00022538"/>
    </source>
</evidence>
<keyword evidence="7 14" id="KW-0812">Transmembrane</keyword>
<keyword evidence="6 12" id="KW-0633">Potassium transport</keyword>
<feature type="transmembrane region" description="Helical" evidence="14">
    <location>
        <begin position="324"/>
        <end position="349"/>
    </location>
</feature>
<feature type="transmembrane region" description="Helical" evidence="14">
    <location>
        <begin position="270"/>
        <end position="291"/>
    </location>
</feature>
<feature type="transmembrane region" description="Helical" evidence="14">
    <location>
        <begin position="133"/>
        <end position="158"/>
    </location>
</feature>
<accession>A0A520MYL4</accession>
<feature type="binding site" evidence="13">
    <location>
        <position position="314"/>
    </location>
    <ligand>
        <name>K(+)</name>
        <dbReference type="ChEBI" id="CHEBI:29103"/>
    </ligand>
</feature>
<sequence>MNPKSILNLFSVLILFFSFSFVFPIFISIIFNDDAFYIFLKTFISISLVGVVGLILTRNINNELSQKDGFVIIVMFWFVLSFAGSIPFYLSGMSIIDSFFESMSGITTTGATVISNIDVLPESILFYRQMLQWMGGMGLIVLAIAVMPLLGIGGGQIYKTEIPGAMGEQRLTPRIKETAQALWSIYLGFTIICALLYYLGGMSPFDAVSHAMSTVAIGGFSTHNESIGYFNSTTIEIICIVFMLLSAFSFTLHYFAIYRRKPLKYFYDPEFRFFFSILLSFLLVSFLINLLSNYENGPSYKEIIFHSVSMITTTGFSISDTSDWSLSISFLLLIGAFIGACSGSVGGGVKSWRVMIMLNHAYCNIMKIIHPNSVISLKIGSRSVDDEVATSVWGFFSIYVISFMILLLAVLTSGLDLESAFSAVGACLNNLGPGLGVVSENYSNLSAFTKSTLAFAMLLGRLEIFTLLVILTPMFWAK</sequence>
<evidence type="ECO:0000256" key="11">
    <source>
        <dbReference type="ARBA" id="ARBA00023136"/>
    </source>
</evidence>
<dbReference type="InterPro" id="IPR004772">
    <property type="entry name" value="TrkH"/>
</dbReference>
<comment type="subcellular location">
    <subcellularLocation>
        <location evidence="1 12">Cell inner membrane</location>
        <topology evidence="1 12">Multi-pass membrane protein</topology>
    </subcellularLocation>
</comment>
<feature type="binding site" evidence="13">
    <location>
        <position position="108"/>
    </location>
    <ligand>
        <name>K(+)</name>
        <dbReference type="ChEBI" id="CHEBI:29103"/>
    </ligand>
</feature>
<dbReference type="AlphaFoldDB" id="A0A520MYL4"/>
<proteinExistence type="inferred from homology"/>
<feature type="binding site" evidence="13">
    <location>
        <position position="430"/>
    </location>
    <ligand>
        <name>K(+)</name>
        <dbReference type="ChEBI" id="CHEBI:29103"/>
    </ligand>
</feature>
<keyword evidence="9 14" id="KW-1133">Transmembrane helix</keyword>
<evidence type="ECO:0000256" key="3">
    <source>
        <dbReference type="ARBA" id="ARBA00022448"/>
    </source>
</evidence>
<comment type="function">
    <text evidence="12">Low-affinity potassium transport system. Interacts with Trk system potassium uptake protein TrkA.</text>
</comment>
<dbReference type="NCBIfam" id="TIGR00933">
    <property type="entry name" value="2a38"/>
    <property type="match status" value="1"/>
</dbReference>
<dbReference type="GO" id="GO:0005886">
    <property type="term" value="C:plasma membrane"/>
    <property type="evidence" value="ECO:0007669"/>
    <property type="project" value="UniProtKB-SubCell"/>
</dbReference>
<keyword evidence="3 12" id="KW-0813">Transport</keyword>
<organism evidence="15 16">
    <name type="scientific">SAR86 cluster bacterium</name>
    <dbReference type="NCBI Taxonomy" id="2030880"/>
    <lineage>
        <taxon>Bacteria</taxon>
        <taxon>Pseudomonadati</taxon>
        <taxon>Pseudomonadota</taxon>
        <taxon>Gammaproteobacteria</taxon>
        <taxon>SAR86 cluster</taxon>
    </lineage>
</organism>
<dbReference type="EMBL" id="SHBF01000029">
    <property type="protein sequence ID" value="RZO26320.1"/>
    <property type="molecule type" value="Genomic_DNA"/>
</dbReference>
<evidence type="ECO:0000256" key="13">
    <source>
        <dbReference type="PIRSR" id="PIRSR006247-1"/>
    </source>
</evidence>
<dbReference type="Proteomes" id="UP000318710">
    <property type="component" value="Unassembled WGS sequence"/>
</dbReference>
<feature type="binding site" evidence="13">
    <location>
        <position position="313"/>
    </location>
    <ligand>
        <name>K(+)</name>
        <dbReference type="ChEBI" id="CHEBI:29103"/>
    </ligand>
</feature>
<dbReference type="GO" id="GO:0046872">
    <property type="term" value="F:metal ion binding"/>
    <property type="evidence" value="ECO:0007669"/>
    <property type="project" value="UniProtKB-KW"/>
</dbReference>
<evidence type="ECO:0000313" key="16">
    <source>
        <dbReference type="Proteomes" id="UP000318710"/>
    </source>
</evidence>
<gene>
    <name evidence="15" type="ORF">EVA93_04220</name>
</gene>
<feature type="transmembrane region" description="Helical" evidence="14">
    <location>
        <begin position="179"/>
        <end position="199"/>
    </location>
</feature>
<feature type="transmembrane region" description="Helical" evidence="14">
    <location>
        <begin position="69"/>
        <end position="90"/>
    </location>
</feature>
<keyword evidence="11 12" id="KW-0472">Membrane</keyword>
<dbReference type="GO" id="GO:0015379">
    <property type="term" value="F:potassium:chloride symporter activity"/>
    <property type="evidence" value="ECO:0007669"/>
    <property type="project" value="InterPro"/>
</dbReference>
<reference evidence="15 16" key="1">
    <citation type="submission" date="2019-02" db="EMBL/GenBank/DDBJ databases">
        <title>Prokaryotic population dynamics and viral predation in marine succession experiment using metagenomics: the confinement effect.</title>
        <authorList>
            <person name="Haro-Moreno J.M."/>
            <person name="Rodriguez-Valera F."/>
            <person name="Lopez-Perez M."/>
        </authorList>
    </citation>
    <scope>NUCLEOTIDE SEQUENCE [LARGE SCALE GENOMIC DNA]</scope>
    <source>
        <strain evidence="15">MED-G160</strain>
    </source>
</reference>
<keyword evidence="13" id="KW-0479">Metal-binding</keyword>
<keyword evidence="8 12" id="KW-0630">Potassium</keyword>
<feature type="transmembrane region" description="Helical" evidence="14">
    <location>
        <begin position="388"/>
        <end position="411"/>
    </location>
</feature>
<name>A0A520MYL4_9GAMM</name>
<feature type="transmembrane region" description="Helical" evidence="14">
    <location>
        <begin position="7"/>
        <end position="30"/>
    </location>
</feature>
<comment type="caution">
    <text evidence="15">The sequence shown here is derived from an EMBL/GenBank/DDBJ whole genome shotgun (WGS) entry which is preliminary data.</text>
</comment>
<evidence type="ECO:0000256" key="5">
    <source>
        <dbReference type="ARBA" id="ARBA00022519"/>
    </source>
</evidence>
<keyword evidence="10 12" id="KW-0406">Ion transport</keyword>
<evidence type="ECO:0000256" key="8">
    <source>
        <dbReference type="ARBA" id="ARBA00022958"/>
    </source>
</evidence>
<protein>
    <recommendedName>
        <fullName evidence="12">Trk system potassium uptake protein</fullName>
    </recommendedName>
</protein>
<feature type="binding site" evidence="13">
    <location>
        <position position="218"/>
    </location>
    <ligand>
        <name>K(+)</name>
        <dbReference type="ChEBI" id="CHEBI:29103"/>
    </ligand>
</feature>
<evidence type="ECO:0000256" key="10">
    <source>
        <dbReference type="ARBA" id="ARBA00023065"/>
    </source>
</evidence>
<evidence type="ECO:0000256" key="2">
    <source>
        <dbReference type="ARBA" id="ARBA00009137"/>
    </source>
</evidence>